<dbReference type="PROSITE" id="PS50048">
    <property type="entry name" value="ZN2_CY6_FUNGAL_2"/>
    <property type="match status" value="1"/>
</dbReference>
<evidence type="ECO:0000256" key="3">
    <source>
        <dbReference type="ARBA" id="ARBA00023015"/>
    </source>
</evidence>
<reference evidence="10" key="2">
    <citation type="submission" date="2020-04" db="EMBL/GenBank/DDBJ databases">
        <authorList>
            <consortium name="NCBI Genome Project"/>
        </authorList>
    </citation>
    <scope>NUCLEOTIDE SEQUENCE</scope>
    <source>
        <strain evidence="10">CBS 304.34</strain>
    </source>
</reference>
<dbReference type="GO" id="GO:0008270">
    <property type="term" value="F:zinc ion binding"/>
    <property type="evidence" value="ECO:0007669"/>
    <property type="project" value="InterPro"/>
</dbReference>
<feature type="compositionally biased region" description="Polar residues" evidence="6">
    <location>
        <begin position="66"/>
        <end position="77"/>
    </location>
</feature>
<dbReference type="GO" id="GO:0005634">
    <property type="term" value="C:nucleus"/>
    <property type="evidence" value="ECO:0007669"/>
    <property type="project" value="UniProtKB-SubCell"/>
</dbReference>
<dbReference type="GeneID" id="54465855"/>
<keyword evidence="3" id="KW-0805">Transcription regulation</keyword>
<protein>
    <recommendedName>
        <fullName evidence="7">Zn(2)-C6 fungal-type domain-containing protein</fullName>
    </recommendedName>
</protein>
<dbReference type="CDD" id="cd00067">
    <property type="entry name" value="GAL4"/>
    <property type="match status" value="1"/>
</dbReference>
<dbReference type="InterPro" id="IPR001138">
    <property type="entry name" value="Zn2Cys6_DnaBD"/>
</dbReference>
<evidence type="ECO:0000256" key="2">
    <source>
        <dbReference type="ARBA" id="ARBA00022723"/>
    </source>
</evidence>
<gene>
    <name evidence="8 10" type="ORF">BDZ99DRAFT_515346</name>
</gene>
<organism evidence="8">
    <name type="scientific">Mytilinidion resinicola</name>
    <dbReference type="NCBI Taxonomy" id="574789"/>
    <lineage>
        <taxon>Eukaryota</taxon>
        <taxon>Fungi</taxon>
        <taxon>Dikarya</taxon>
        <taxon>Ascomycota</taxon>
        <taxon>Pezizomycotina</taxon>
        <taxon>Dothideomycetes</taxon>
        <taxon>Pleosporomycetidae</taxon>
        <taxon>Mytilinidiales</taxon>
        <taxon>Mytilinidiaceae</taxon>
        <taxon>Mytilinidion</taxon>
    </lineage>
</organism>
<feature type="region of interest" description="Disordered" evidence="6">
    <location>
        <begin position="54"/>
        <end position="98"/>
    </location>
</feature>
<name>A0A6A6Z182_9PEZI</name>
<keyword evidence="9" id="KW-1185">Reference proteome</keyword>
<proteinExistence type="predicted"/>
<dbReference type="PANTHER" id="PTHR47338">
    <property type="entry name" value="ZN(II)2CYS6 TRANSCRIPTION FACTOR (EUROFUNG)-RELATED"/>
    <property type="match status" value="1"/>
</dbReference>
<evidence type="ECO:0000256" key="1">
    <source>
        <dbReference type="ARBA" id="ARBA00004123"/>
    </source>
</evidence>
<dbReference type="InterPro" id="IPR050815">
    <property type="entry name" value="TF_fung"/>
</dbReference>
<dbReference type="CDD" id="cd12148">
    <property type="entry name" value="fungal_TF_MHR"/>
    <property type="match status" value="1"/>
</dbReference>
<dbReference type="Gene3D" id="4.10.240.10">
    <property type="entry name" value="Zn(2)-C6 fungal-type DNA-binding domain"/>
    <property type="match status" value="1"/>
</dbReference>
<evidence type="ECO:0000256" key="6">
    <source>
        <dbReference type="SAM" id="MobiDB-lite"/>
    </source>
</evidence>
<reference evidence="10" key="3">
    <citation type="submission" date="2025-04" db="UniProtKB">
        <authorList>
            <consortium name="RefSeq"/>
        </authorList>
    </citation>
    <scope>IDENTIFICATION</scope>
    <source>
        <strain evidence="10">CBS 304.34</strain>
    </source>
</reference>
<keyword evidence="4" id="KW-0804">Transcription</keyword>
<dbReference type="AlphaFoldDB" id="A0A6A6Z182"/>
<feature type="domain" description="Zn(2)-C6 fungal-type" evidence="7">
    <location>
        <begin position="25"/>
        <end position="55"/>
    </location>
</feature>
<accession>A0A6A6Z182</accession>
<evidence type="ECO:0000259" key="7">
    <source>
        <dbReference type="PROSITE" id="PS50048"/>
    </source>
</evidence>
<evidence type="ECO:0000313" key="8">
    <source>
        <dbReference type="EMBL" id="KAF2814558.1"/>
    </source>
</evidence>
<dbReference type="GO" id="GO:0000981">
    <property type="term" value="F:DNA-binding transcription factor activity, RNA polymerase II-specific"/>
    <property type="evidence" value="ECO:0007669"/>
    <property type="project" value="InterPro"/>
</dbReference>
<dbReference type="PROSITE" id="PS00463">
    <property type="entry name" value="ZN2_CY6_FUNGAL_1"/>
    <property type="match status" value="1"/>
</dbReference>
<dbReference type="EMBL" id="MU003694">
    <property type="protein sequence ID" value="KAF2814558.1"/>
    <property type="molecule type" value="Genomic_DNA"/>
</dbReference>
<keyword evidence="5" id="KW-0539">Nucleus</keyword>
<comment type="subcellular location">
    <subcellularLocation>
        <location evidence="1">Nucleus</location>
    </subcellularLocation>
</comment>
<dbReference type="Proteomes" id="UP000504636">
    <property type="component" value="Unplaced"/>
</dbReference>
<dbReference type="SMART" id="SM00066">
    <property type="entry name" value="GAL4"/>
    <property type="match status" value="1"/>
</dbReference>
<dbReference type="PANTHER" id="PTHR47338:SF5">
    <property type="entry name" value="ZN(II)2CYS6 TRANSCRIPTION FACTOR (EUROFUNG)"/>
    <property type="match status" value="1"/>
</dbReference>
<evidence type="ECO:0000313" key="9">
    <source>
        <dbReference type="Proteomes" id="UP000504636"/>
    </source>
</evidence>
<dbReference type="RefSeq" id="XP_033581522.1">
    <property type="nucleotide sequence ID" value="XM_033724962.1"/>
</dbReference>
<keyword evidence="2" id="KW-0479">Metal-binding</keyword>
<dbReference type="OrthoDB" id="309640at2759"/>
<dbReference type="SUPFAM" id="SSF57701">
    <property type="entry name" value="Zn2/Cys6 DNA-binding domain"/>
    <property type="match status" value="1"/>
</dbReference>
<dbReference type="InterPro" id="IPR036864">
    <property type="entry name" value="Zn2-C6_fun-type_DNA-bd_sf"/>
</dbReference>
<evidence type="ECO:0000313" key="10">
    <source>
        <dbReference type="RefSeq" id="XP_033581522.1"/>
    </source>
</evidence>
<evidence type="ECO:0000256" key="4">
    <source>
        <dbReference type="ARBA" id="ARBA00023163"/>
    </source>
</evidence>
<evidence type="ECO:0000256" key="5">
    <source>
        <dbReference type="ARBA" id="ARBA00023242"/>
    </source>
</evidence>
<reference evidence="8 10" key="1">
    <citation type="journal article" date="2020" name="Stud. Mycol.">
        <title>101 Dothideomycetes genomes: a test case for predicting lifestyles and emergence of pathogens.</title>
        <authorList>
            <person name="Haridas S."/>
            <person name="Albert R."/>
            <person name="Binder M."/>
            <person name="Bloem J."/>
            <person name="Labutti K."/>
            <person name="Salamov A."/>
            <person name="Andreopoulos B."/>
            <person name="Baker S."/>
            <person name="Barry K."/>
            <person name="Bills G."/>
            <person name="Bluhm B."/>
            <person name="Cannon C."/>
            <person name="Castanera R."/>
            <person name="Culley D."/>
            <person name="Daum C."/>
            <person name="Ezra D."/>
            <person name="Gonzalez J."/>
            <person name="Henrissat B."/>
            <person name="Kuo A."/>
            <person name="Liang C."/>
            <person name="Lipzen A."/>
            <person name="Lutzoni F."/>
            <person name="Magnuson J."/>
            <person name="Mondo S."/>
            <person name="Nolan M."/>
            <person name="Ohm R."/>
            <person name="Pangilinan J."/>
            <person name="Park H.-J."/>
            <person name="Ramirez L."/>
            <person name="Alfaro M."/>
            <person name="Sun H."/>
            <person name="Tritt A."/>
            <person name="Yoshinaga Y."/>
            <person name="Zwiers L.-H."/>
            <person name="Turgeon B."/>
            <person name="Goodwin S."/>
            <person name="Spatafora J."/>
            <person name="Crous P."/>
            <person name="Grigoriev I."/>
        </authorList>
    </citation>
    <scope>NUCLEOTIDE SEQUENCE</scope>
    <source>
        <strain evidence="8 10">CBS 304.34</strain>
    </source>
</reference>
<sequence length="672" mass="75347">MEGPAEGGATGPQLPQDNRVKPTVACLRCRDQKLKCNRELPCCVRCRKQRAACSYPPPPNRKRTAQKTSQARASLSSGVEHVHPSDSSAAAQPGKRQRISIDAEGHRIPNSEDTKAAELPSTEFGTLLWEVYFNRVYNATLLFHKSIAFQLYMDDRIPDYLLRAIFAHAAIFLQQVDSPYKQYIKIFPVHTLFEKSWSWARAASREVLSLVDEPTGIRVQALQVLQTYYFSQGDIQRATVHASLAYRLVQLLGFDRLHEDVASHSTNSNMKFEREMRRRSFWAAWCSFCIGSDQSDTSRACERVIGLPLPAKFERGGLLQSVELKLSQKMEADWTLSTDSLPNQGMVGPSSCSLMAELVKVLGVWTKVQAFISDFSKRSDFQRSVEFYKLVELFDPIEHSIGLPLTDLCSRAEFYDESPELLASVCSMYYLSRLIMYASMVPILSRRPVESSVLRELVRKSADLVLQQAIKFAELLQLFVAQNLDMTRLSPISGYGAFVAGSVFLAFKSMMLSARPLDPPVQVPGPDSEEIKTIQTVLEILSIYWRPLRRLVIKLNKAIGASQPHDADLIASPTYSWSTSRPCYCFAGQSIQGLDPHENHTESYATFSGHQAISQARAATERAASRAADSGCQSASVETSLVYSDERGYSDAEWWNTAPTIDVWEWPVSLVM</sequence>
<dbReference type="Pfam" id="PF00172">
    <property type="entry name" value="Zn_clus"/>
    <property type="match status" value="1"/>
</dbReference>